<evidence type="ECO:0000313" key="4">
    <source>
        <dbReference type="Proteomes" id="UP001242368"/>
    </source>
</evidence>
<proteinExistence type="predicted"/>
<comment type="caution">
    <text evidence="2">The sequence shown here is derived from an EMBL/GenBank/DDBJ whole genome shotgun (WGS) entry which is preliminary data.</text>
</comment>
<organism evidence="2 4">
    <name type="scientific">Paenimyroides ceti</name>
    <dbReference type="NCBI Taxonomy" id="395087"/>
    <lineage>
        <taxon>Bacteria</taxon>
        <taxon>Pseudomonadati</taxon>
        <taxon>Bacteroidota</taxon>
        <taxon>Flavobacteriia</taxon>
        <taxon>Flavobacteriales</taxon>
        <taxon>Flavobacteriaceae</taxon>
        <taxon>Paenimyroides</taxon>
    </lineage>
</organism>
<evidence type="ECO:0000313" key="2">
    <source>
        <dbReference type="EMBL" id="MDN3710310.1"/>
    </source>
</evidence>
<dbReference type="EMBL" id="JAUFQU010000083">
    <property type="protein sequence ID" value="MDN3710310.1"/>
    <property type="molecule type" value="Genomic_DNA"/>
</dbReference>
<dbReference type="EMBL" id="JAUFQU010000001">
    <property type="protein sequence ID" value="MDN3706538.1"/>
    <property type="molecule type" value="Genomic_DNA"/>
</dbReference>
<dbReference type="EMBL" id="JAUFQU010000084">
    <property type="protein sequence ID" value="MDN3710346.1"/>
    <property type="molecule type" value="Genomic_DNA"/>
</dbReference>
<dbReference type="RefSeq" id="WP_290362606.1">
    <property type="nucleotide sequence ID" value="NZ_JAUFQU010000001.1"/>
</dbReference>
<evidence type="ECO:0000313" key="1">
    <source>
        <dbReference type="EMBL" id="MDN3706538.1"/>
    </source>
</evidence>
<evidence type="ECO:0000313" key="3">
    <source>
        <dbReference type="EMBL" id="MDN3710346.1"/>
    </source>
</evidence>
<reference evidence="4" key="2">
    <citation type="journal article" date="2019" name="Int. J. Syst. Evol. Microbiol.">
        <title>The Global Catalogue of Microorganisms (GCM) 10K type strain sequencing project: providing services to taxonomists for standard genome sequencing and annotation.</title>
        <authorList>
            <consortium name="The Broad Institute Genomics Platform"/>
            <consortium name="The Broad Institute Genome Sequencing Center for Infectious Disease"/>
            <person name="Wu L."/>
            <person name="Ma J."/>
        </authorList>
    </citation>
    <scope>NUCLEOTIDE SEQUENCE [LARGE SCALE GENOMIC DNA]</scope>
    <source>
        <strain evidence="4">CECT 7184</strain>
    </source>
</reference>
<keyword evidence="4" id="KW-1185">Reference proteome</keyword>
<protein>
    <recommendedName>
        <fullName evidence="5">Ribosomal protein L30</fullName>
    </recommendedName>
</protein>
<gene>
    <name evidence="1" type="ORF">QW060_05275</name>
    <name evidence="2" type="ORF">QW060_26135</name>
    <name evidence="3" type="ORF">QW060_26320</name>
</gene>
<accession>A0ABT8D1B7</accession>
<reference evidence="2" key="3">
    <citation type="submission" date="2023-06" db="EMBL/GenBank/DDBJ databases">
        <authorList>
            <person name="Lucena T."/>
            <person name="Sun Q."/>
        </authorList>
    </citation>
    <scope>NUCLEOTIDE SEQUENCE</scope>
    <source>
        <strain evidence="2">CECT 7184</strain>
    </source>
</reference>
<reference evidence="2" key="1">
    <citation type="journal article" date="2014" name="Int. J. Syst. Evol. Microbiol.">
        <title>Complete genome of a new Firmicutes species belonging to the dominant human colonic microbiota ('Ruminococcus bicirculans') reveals two chromosomes and a selective capacity to utilize plant glucans.</title>
        <authorList>
            <consortium name="NISC Comparative Sequencing Program"/>
            <person name="Wegmann U."/>
            <person name="Louis P."/>
            <person name="Goesmann A."/>
            <person name="Henrissat B."/>
            <person name="Duncan S.H."/>
            <person name="Flint H.J."/>
        </authorList>
    </citation>
    <scope>NUCLEOTIDE SEQUENCE</scope>
    <source>
        <strain evidence="2">CECT 7184</strain>
    </source>
</reference>
<evidence type="ECO:0008006" key="5">
    <source>
        <dbReference type="Google" id="ProtNLM"/>
    </source>
</evidence>
<dbReference type="Proteomes" id="UP001242368">
    <property type="component" value="Unassembled WGS sequence"/>
</dbReference>
<sequence length="69" mass="7742">METIRMTIKTVHNIVLTIGRLNGFVSTEVQNLTSVLRLKFSAKIPPIANTRSVVGNIKKTLHKITLTKR</sequence>
<name>A0ABT8D1B7_9FLAO</name>